<dbReference type="Proteomes" id="UP001159363">
    <property type="component" value="Chromosome 3"/>
</dbReference>
<sequence>MLHRKSILHRGAAVAERLAHSPPTKANRVQYPAGSADFRIWESCRWSVGFLGDFRFPPPFYSVAATYSPPSPSSTLKTSLLRARLPDCRISGTSTRQDIATVPPTMLFRRRQERKADHFPACGRPQEEVPNVQRHERLSSGKKATRRLVLRSWQAIKLLIRFRTIADSASPSFGAMKYGVIGHKTILVKHHNCDVVQQSKRRNVAVPLMSPYPFSDWLLVALGAYLECGVLQKGFSFAGMPADNSKPNSSSPFVSVKQISPLPKAAAVVFPARIQQGHKERMYLLRPSTKQHSRIPKGGETGDPRENQPTNGIVRHDSHMRKSGVTRPGTEPQIAWWEASRLTSQQPWLRKRGAKGKRAEAPKGYNGRADVSGNFFLTSITALGYQQSPPWGHPLPSITATLRHSCARGVRAWLRREHFSLMASAIYNRIA</sequence>
<comment type="caution">
    <text evidence="2">The sequence shown here is derived from an EMBL/GenBank/DDBJ whole genome shotgun (WGS) entry which is preliminary data.</text>
</comment>
<dbReference type="EMBL" id="JARBHB010000003">
    <property type="protein sequence ID" value="KAJ8890235.1"/>
    <property type="molecule type" value="Genomic_DNA"/>
</dbReference>
<feature type="region of interest" description="Disordered" evidence="1">
    <location>
        <begin position="288"/>
        <end position="329"/>
    </location>
</feature>
<name>A0ABQ9I0T2_9NEOP</name>
<organism evidence="2 3">
    <name type="scientific">Dryococelus australis</name>
    <dbReference type="NCBI Taxonomy" id="614101"/>
    <lineage>
        <taxon>Eukaryota</taxon>
        <taxon>Metazoa</taxon>
        <taxon>Ecdysozoa</taxon>
        <taxon>Arthropoda</taxon>
        <taxon>Hexapoda</taxon>
        <taxon>Insecta</taxon>
        <taxon>Pterygota</taxon>
        <taxon>Neoptera</taxon>
        <taxon>Polyneoptera</taxon>
        <taxon>Phasmatodea</taxon>
        <taxon>Verophasmatodea</taxon>
        <taxon>Anareolatae</taxon>
        <taxon>Phasmatidae</taxon>
        <taxon>Eurycanthinae</taxon>
        <taxon>Dryococelus</taxon>
    </lineage>
</organism>
<gene>
    <name evidence="2" type="ORF">PR048_009743</name>
</gene>
<proteinExistence type="predicted"/>
<protein>
    <submittedName>
        <fullName evidence="2">Uncharacterized protein</fullName>
    </submittedName>
</protein>
<evidence type="ECO:0000313" key="2">
    <source>
        <dbReference type="EMBL" id="KAJ8890235.1"/>
    </source>
</evidence>
<accession>A0ABQ9I0T2</accession>
<evidence type="ECO:0000256" key="1">
    <source>
        <dbReference type="SAM" id="MobiDB-lite"/>
    </source>
</evidence>
<keyword evidence="3" id="KW-1185">Reference proteome</keyword>
<evidence type="ECO:0000313" key="3">
    <source>
        <dbReference type="Proteomes" id="UP001159363"/>
    </source>
</evidence>
<reference evidence="2 3" key="1">
    <citation type="submission" date="2023-02" db="EMBL/GenBank/DDBJ databases">
        <title>LHISI_Scaffold_Assembly.</title>
        <authorList>
            <person name="Stuart O.P."/>
            <person name="Cleave R."/>
            <person name="Magrath M.J.L."/>
            <person name="Mikheyev A.S."/>
        </authorList>
    </citation>
    <scope>NUCLEOTIDE SEQUENCE [LARGE SCALE GENOMIC DNA]</scope>
    <source>
        <strain evidence="2">Daus_M_001</strain>
        <tissue evidence="2">Leg muscle</tissue>
    </source>
</reference>